<dbReference type="EMBL" id="CAJNNV010031353">
    <property type="protein sequence ID" value="CAE8635818.1"/>
    <property type="molecule type" value="Genomic_DNA"/>
</dbReference>
<evidence type="ECO:0000256" key="2">
    <source>
        <dbReference type="ARBA" id="ARBA00022723"/>
    </source>
</evidence>
<dbReference type="Proteomes" id="UP000654075">
    <property type="component" value="Unassembled WGS sequence"/>
</dbReference>
<keyword evidence="3" id="KW-0677">Repeat</keyword>
<dbReference type="GO" id="GO:0008270">
    <property type="term" value="F:zinc ion binding"/>
    <property type="evidence" value="ECO:0007669"/>
    <property type="project" value="UniProtKB-KW"/>
</dbReference>
<protein>
    <recommendedName>
        <fullName evidence="9">C2H2-type domain-containing protein</fullName>
    </recommendedName>
</protein>
<organism evidence="10 11">
    <name type="scientific">Polarella glacialis</name>
    <name type="common">Dinoflagellate</name>
    <dbReference type="NCBI Taxonomy" id="89957"/>
    <lineage>
        <taxon>Eukaryota</taxon>
        <taxon>Sar</taxon>
        <taxon>Alveolata</taxon>
        <taxon>Dinophyceae</taxon>
        <taxon>Suessiales</taxon>
        <taxon>Suessiaceae</taxon>
        <taxon>Polarella</taxon>
    </lineage>
</organism>
<dbReference type="SUPFAM" id="SSF57667">
    <property type="entry name" value="beta-beta-alpha zinc fingers"/>
    <property type="match status" value="1"/>
</dbReference>
<dbReference type="PROSITE" id="PS00028">
    <property type="entry name" value="ZINC_FINGER_C2H2_1"/>
    <property type="match status" value="2"/>
</dbReference>
<reference evidence="10" key="1">
    <citation type="submission" date="2021-02" db="EMBL/GenBank/DDBJ databases">
        <authorList>
            <person name="Dougan E. K."/>
            <person name="Rhodes N."/>
            <person name="Thang M."/>
            <person name="Chan C."/>
        </authorList>
    </citation>
    <scope>NUCLEOTIDE SEQUENCE</scope>
</reference>
<dbReference type="InterPro" id="IPR036236">
    <property type="entry name" value="Znf_C2H2_sf"/>
</dbReference>
<evidence type="ECO:0000256" key="8">
    <source>
        <dbReference type="SAM" id="SignalP"/>
    </source>
</evidence>
<feature type="domain" description="C2H2-type" evidence="9">
    <location>
        <begin position="257"/>
        <end position="281"/>
    </location>
</feature>
<dbReference type="GO" id="GO:0000978">
    <property type="term" value="F:RNA polymerase II cis-regulatory region sequence-specific DNA binding"/>
    <property type="evidence" value="ECO:0007669"/>
    <property type="project" value="TreeGrafter"/>
</dbReference>
<evidence type="ECO:0000259" key="9">
    <source>
        <dbReference type="PROSITE" id="PS50157"/>
    </source>
</evidence>
<evidence type="ECO:0000256" key="5">
    <source>
        <dbReference type="ARBA" id="ARBA00022833"/>
    </source>
</evidence>
<name>A0A813HDX3_POLGL</name>
<keyword evidence="8" id="KW-0732">Signal</keyword>
<comment type="caution">
    <text evidence="10">The sequence shown here is derived from an EMBL/GenBank/DDBJ whole genome shotgun (WGS) entry which is preliminary data.</text>
</comment>
<evidence type="ECO:0000256" key="3">
    <source>
        <dbReference type="ARBA" id="ARBA00022737"/>
    </source>
</evidence>
<feature type="chain" id="PRO_5033015311" description="C2H2-type domain-containing protein" evidence="8">
    <location>
        <begin position="24"/>
        <end position="353"/>
    </location>
</feature>
<dbReference type="GO" id="GO:0005634">
    <property type="term" value="C:nucleus"/>
    <property type="evidence" value="ECO:0007669"/>
    <property type="project" value="UniProtKB-SubCell"/>
</dbReference>
<dbReference type="OrthoDB" id="407818at2759"/>
<keyword evidence="4 7" id="KW-0863">Zinc-finger</keyword>
<gene>
    <name evidence="10" type="ORF">PGLA1383_LOCUS51393</name>
</gene>
<proteinExistence type="predicted"/>
<evidence type="ECO:0000256" key="4">
    <source>
        <dbReference type="ARBA" id="ARBA00022771"/>
    </source>
</evidence>
<keyword evidence="2" id="KW-0479">Metal-binding</keyword>
<feature type="signal peptide" evidence="8">
    <location>
        <begin position="1"/>
        <end position="23"/>
    </location>
</feature>
<keyword evidence="6" id="KW-0539">Nucleus</keyword>
<dbReference type="Gene3D" id="3.30.160.60">
    <property type="entry name" value="Classic Zinc Finger"/>
    <property type="match status" value="1"/>
</dbReference>
<dbReference type="PANTHER" id="PTHR24376:SF235">
    <property type="entry name" value="C2H2-TYPE DOMAIN-CONTAINING PROTEIN"/>
    <property type="match status" value="1"/>
</dbReference>
<dbReference type="GO" id="GO:0001228">
    <property type="term" value="F:DNA-binding transcription activator activity, RNA polymerase II-specific"/>
    <property type="evidence" value="ECO:0007669"/>
    <property type="project" value="TreeGrafter"/>
</dbReference>
<keyword evidence="11" id="KW-1185">Reference proteome</keyword>
<dbReference type="PROSITE" id="PS50157">
    <property type="entry name" value="ZINC_FINGER_C2H2_2"/>
    <property type="match status" value="2"/>
</dbReference>
<accession>A0A813HDX3</accession>
<keyword evidence="5" id="KW-0862">Zinc</keyword>
<comment type="subcellular location">
    <subcellularLocation>
        <location evidence="1">Nucleus</location>
    </subcellularLocation>
</comment>
<evidence type="ECO:0000256" key="1">
    <source>
        <dbReference type="ARBA" id="ARBA00004123"/>
    </source>
</evidence>
<dbReference type="SMART" id="SM00355">
    <property type="entry name" value="ZnF_C2H2"/>
    <property type="match status" value="3"/>
</dbReference>
<evidence type="ECO:0000313" key="10">
    <source>
        <dbReference type="EMBL" id="CAE8635818.1"/>
    </source>
</evidence>
<evidence type="ECO:0000256" key="6">
    <source>
        <dbReference type="ARBA" id="ARBA00023242"/>
    </source>
</evidence>
<dbReference type="PANTHER" id="PTHR24376">
    <property type="entry name" value="ZINC FINGER PROTEIN"/>
    <property type="match status" value="1"/>
</dbReference>
<feature type="domain" description="C2H2-type" evidence="9">
    <location>
        <begin position="227"/>
        <end position="255"/>
    </location>
</feature>
<sequence>MVVGFVVIYLCVVHFLVLSCTLSKCKVNSLSGKDWIPKWEAKVVMATVTKAQTLGASKALILCIAGGNHCDAEMARQPTLVRAIKAEMEDPAFRVRVECANGKGKGKEKSTVGKNSAAQNAAGKPGKAFCAGILQKRSGTETAARNPHADVKAKQSTHKMPCRECGKTFKDWHDVRSKHWLCKGREPLCICAQCDKAFEDDVSCAQHQSSTGHKGMARVNYGEDPTWECGQCNKTFATPEGCQQHQTTTGHGDTPCCSTCMKTFQDERSLLQHQKSTKHAGILWLMGDSESGSSSGSYAESGGEDLVSADGWVCAGVGTGGCGRVFSSECAVSQHQDATGHLGISYCFRACPV</sequence>
<evidence type="ECO:0000256" key="7">
    <source>
        <dbReference type="PROSITE-ProRule" id="PRU00042"/>
    </source>
</evidence>
<dbReference type="AlphaFoldDB" id="A0A813HDX3"/>
<evidence type="ECO:0000313" key="11">
    <source>
        <dbReference type="Proteomes" id="UP000654075"/>
    </source>
</evidence>
<dbReference type="InterPro" id="IPR013087">
    <property type="entry name" value="Znf_C2H2_type"/>
</dbReference>